<accession>A0A8S5RU74</accession>
<dbReference type="GO" id="GO:0003677">
    <property type="term" value="F:DNA binding"/>
    <property type="evidence" value="ECO:0007669"/>
    <property type="project" value="InterPro"/>
</dbReference>
<organism evidence="1">
    <name type="scientific">Ackermannviridae sp</name>
    <dbReference type="NCBI Taxonomy" id="2831612"/>
    <lineage>
        <taxon>Viruses</taxon>
        <taxon>Duplodnaviria</taxon>
        <taxon>Heunggongvirae</taxon>
        <taxon>Uroviricota</taxon>
        <taxon>Caudoviricetes</taxon>
        <taxon>Pantevenvirales</taxon>
        <taxon>Ackermannviridae</taxon>
    </lineage>
</organism>
<reference evidence="1" key="1">
    <citation type="journal article" date="2021" name="Proc. Natl. Acad. Sci. U.S.A.">
        <title>A Catalog of Tens of Thousands of Viruses from Human Metagenomes Reveals Hidden Associations with Chronic Diseases.</title>
        <authorList>
            <person name="Tisza M.J."/>
            <person name="Buck C.B."/>
        </authorList>
    </citation>
    <scope>NUCLEOTIDE SEQUENCE</scope>
    <source>
        <strain evidence="1">Cttzo28</strain>
    </source>
</reference>
<dbReference type="InterPro" id="IPR001387">
    <property type="entry name" value="Cro/C1-type_HTH"/>
</dbReference>
<evidence type="ECO:0000313" key="1">
    <source>
        <dbReference type="EMBL" id="DAE92859.1"/>
    </source>
</evidence>
<name>A0A8S5RU74_9CAUD</name>
<dbReference type="InterPro" id="IPR010982">
    <property type="entry name" value="Lambda_DNA-bd_dom_sf"/>
</dbReference>
<proteinExistence type="predicted"/>
<sequence>MNVPFTALIKSKGYRINTLAEEVKMSPDVLSKRVNGYSPWLWREVCPICAALDITLDDFSAYFPAGRVKPGKPHEPTRAERIDSVLAELREILV</sequence>
<protein>
    <submittedName>
        <fullName evidence="1">SOS-response transcriptional repressor</fullName>
    </submittedName>
</protein>
<dbReference type="SUPFAM" id="SSF47413">
    <property type="entry name" value="lambda repressor-like DNA-binding domains"/>
    <property type="match status" value="1"/>
</dbReference>
<dbReference type="EMBL" id="BK055796">
    <property type="protein sequence ID" value="DAE92859.1"/>
    <property type="molecule type" value="Genomic_DNA"/>
</dbReference>
<dbReference type="CDD" id="cd00093">
    <property type="entry name" value="HTH_XRE"/>
    <property type="match status" value="1"/>
</dbReference>